<dbReference type="InterPro" id="IPR051315">
    <property type="entry name" value="Bact_Chemotaxis_CheA"/>
</dbReference>
<keyword evidence="3 7" id="KW-0597">Phosphoprotein</keyword>
<feature type="domain" description="HPt" evidence="11">
    <location>
        <begin position="2"/>
        <end position="106"/>
    </location>
</feature>
<organism evidence="12 13">
    <name type="scientific">Allohahella marinimesophila</name>
    <dbReference type="NCBI Taxonomy" id="1054972"/>
    <lineage>
        <taxon>Bacteria</taxon>
        <taxon>Pseudomonadati</taxon>
        <taxon>Pseudomonadota</taxon>
        <taxon>Gammaproteobacteria</taxon>
        <taxon>Oceanospirillales</taxon>
        <taxon>Hahellaceae</taxon>
        <taxon>Allohahella</taxon>
    </lineage>
</organism>
<feature type="region of interest" description="Disordered" evidence="8">
    <location>
        <begin position="176"/>
        <end position="204"/>
    </location>
</feature>
<feature type="compositionally biased region" description="Low complexity" evidence="8">
    <location>
        <begin position="177"/>
        <end position="189"/>
    </location>
</feature>
<feature type="compositionally biased region" description="Low complexity" evidence="8">
    <location>
        <begin position="329"/>
        <end position="376"/>
    </location>
</feature>
<dbReference type="Pfam" id="PF01584">
    <property type="entry name" value="CheW"/>
    <property type="match status" value="1"/>
</dbReference>
<dbReference type="SUPFAM" id="SSF47226">
    <property type="entry name" value="Histidine-containing phosphotransfer domain, HPT domain"/>
    <property type="match status" value="1"/>
</dbReference>
<name>A0ABP7NJ38_9GAMM</name>
<dbReference type="InterPro" id="IPR036097">
    <property type="entry name" value="HisK_dim/P_sf"/>
</dbReference>
<dbReference type="Pfam" id="PF02518">
    <property type="entry name" value="HATPase_c"/>
    <property type="match status" value="1"/>
</dbReference>
<evidence type="ECO:0000259" key="10">
    <source>
        <dbReference type="PROSITE" id="PS50851"/>
    </source>
</evidence>
<dbReference type="EMBL" id="BAABBO010000001">
    <property type="protein sequence ID" value="GAA3948244.1"/>
    <property type="molecule type" value="Genomic_DNA"/>
</dbReference>
<feature type="compositionally biased region" description="Acidic residues" evidence="8">
    <location>
        <begin position="266"/>
        <end position="276"/>
    </location>
</feature>
<dbReference type="InterPro" id="IPR036061">
    <property type="entry name" value="CheW-like_dom_sf"/>
</dbReference>
<dbReference type="PROSITE" id="PS50851">
    <property type="entry name" value="CHEW"/>
    <property type="match status" value="1"/>
</dbReference>
<evidence type="ECO:0000313" key="13">
    <source>
        <dbReference type="Proteomes" id="UP001501337"/>
    </source>
</evidence>
<dbReference type="InterPro" id="IPR008207">
    <property type="entry name" value="Sig_transdc_His_kin_Hpt_dom"/>
</dbReference>
<evidence type="ECO:0000256" key="5">
    <source>
        <dbReference type="ARBA" id="ARBA00022777"/>
    </source>
</evidence>
<dbReference type="SUPFAM" id="SSF50341">
    <property type="entry name" value="CheW-like"/>
    <property type="match status" value="1"/>
</dbReference>
<proteinExistence type="predicted"/>
<comment type="catalytic activity">
    <reaction evidence="1">
        <text>ATP + protein L-histidine = ADP + protein N-phospho-L-histidine.</text>
        <dbReference type="EC" id="2.7.13.3"/>
    </reaction>
</comment>
<dbReference type="Proteomes" id="UP001501337">
    <property type="component" value="Unassembled WGS sequence"/>
</dbReference>
<dbReference type="PANTHER" id="PTHR43395">
    <property type="entry name" value="SENSOR HISTIDINE KINASE CHEA"/>
    <property type="match status" value="1"/>
</dbReference>
<sequence>MSFDADDEILQDFLVEAGEILEALGEQLVELERNPDDKELLNAIFRGFHTVKGGAGFLQLDALVECCHVAENVFDHLRNGLLSVNSEVMDVVLQALDAVNEMFDQVKRGEAPQPADPALIQGLAALLEDGPSEEARAAELEQSAVVEEASTKSAVKGAPGDEISDEEYETLLDALDSEQSSQHASAAAEPATGKAVEPKASNSDEITDDEFENLLDQLHGAGKFSADKAASTAKPEKNAAKTAEKPAKADKAAAKQPEKSGSSNDEITDDEFEALLDDLHGKGKFKAAPAAASGDVAKPNDSQAPAAANSDLITDDEFEKLLDELHGAGKSASGAKSAKPTAARAPAAQAPVAKAAAAKPQTAPAPKPAVAARPAAIDTDDDGDSARSPATQAAAKAAPKDSGGIATETTVRVDTKRLDDIMNMVGELVLVRNRLKRLGEELAHESMTKAVSNLDVVTSDLQSAVMQTRMQPIKKVFGRFPRVVRDLARQLKKEINLELKGEETDLDKNLVEALSDPLVHLVRNAVDHGIERPEVREAAGKPRIGRVLLSAQQEGDHILLFIEDDGGGMDPHVLRRKAVEKSIYDEDAAERLSDNEAFNLIFAPGFSTKTEISDVSGRGVGMDVVKTKITQLNGTLQVESELGKGSRIIIKVPLTLAIMPTLMVMLDQQAFAFPLVSVVEIFHLDLTKTNIVDGQECVVVREKVFPLFHIKRWLVPSSLSQPPARSGHVVIVAVGTRRVGLVVDQLVGQEEVVIKPLGKMLHGTAGMAGATITGDGRIALILDIPSLLGRYSKQSKSYIRPKFAAIDADEPDDQPDGVLKASAG</sequence>
<evidence type="ECO:0000256" key="1">
    <source>
        <dbReference type="ARBA" id="ARBA00000085"/>
    </source>
</evidence>
<dbReference type="InterPro" id="IPR002545">
    <property type="entry name" value="CheW-lke_dom"/>
</dbReference>
<feature type="modified residue" description="Phosphohistidine" evidence="7">
    <location>
        <position position="49"/>
    </location>
</feature>
<dbReference type="CDD" id="cd00731">
    <property type="entry name" value="CheA_reg"/>
    <property type="match status" value="1"/>
</dbReference>
<dbReference type="Gene3D" id="3.30.565.10">
    <property type="entry name" value="Histidine kinase-like ATPase, C-terminal domain"/>
    <property type="match status" value="1"/>
</dbReference>
<evidence type="ECO:0000256" key="6">
    <source>
        <dbReference type="ARBA" id="ARBA00023012"/>
    </source>
</evidence>
<evidence type="ECO:0000259" key="11">
    <source>
        <dbReference type="PROSITE" id="PS50894"/>
    </source>
</evidence>
<feature type="domain" description="CheW-like" evidence="10">
    <location>
        <begin position="658"/>
        <end position="793"/>
    </location>
</feature>
<dbReference type="InterPro" id="IPR004105">
    <property type="entry name" value="CheA-like_dim"/>
</dbReference>
<dbReference type="SMART" id="SM00073">
    <property type="entry name" value="HPT"/>
    <property type="match status" value="1"/>
</dbReference>
<dbReference type="SMART" id="SM00387">
    <property type="entry name" value="HATPase_c"/>
    <property type="match status" value="1"/>
</dbReference>
<dbReference type="SUPFAM" id="SSF55874">
    <property type="entry name" value="ATPase domain of HSP90 chaperone/DNA topoisomerase II/histidine kinase"/>
    <property type="match status" value="1"/>
</dbReference>
<feature type="region of interest" description="Disordered" evidence="8">
    <location>
        <begin position="143"/>
        <end position="163"/>
    </location>
</feature>
<feature type="compositionally biased region" description="Basic and acidic residues" evidence="8">
    <location>
        <begin position="234"/>
        <end position="258"/>
    </location>
</feature>
<dbReference type="InterPro" id="IPR004358">
    <property type="entry name" value="Sig_transdc_His_kin-like_C"/>
</dbReference>
<reference evidence="13" key="1">
    <citation type="journal article" date="2019" name="Int. J. Syst. Evol. Microbiol.">
        <title>The Global Catalogue of Microorganisms (GCM) 10K type strain sequencing project: providing services to taxonomists for standard genome sequencing and annotation.</title>
        <authorList>
            <consortium name="The Broad Institute Genomics Platform"/>
            <consortium name="The Broad Institute Genome Sequencing Center for Infectious Disease"/>
            <person name="Wu L."/>
            <person name="Ma J."/>
        </authorList>
    </citation>
    <scope>NUCLEOTIDE SEQUENCE [LARGE SCALE GENOMIC DNA]</scope>
    <source>
        <strain evidence="13">JCM 17555</strain>
    </source>
</reference>
<dbReference type="PROSITE" id="PS50109">
    <property type="entry name" value="HIS_KIN"/>
    <property type="match status" value="1"/>
</dbReference>
<dbReference type="InterPro" id="IPR003594">
    <property type="entry name" value="HATPase_dom"/>
</dbReference>
<evidence type="ECO:0000256" key="2">
    <source>
        <dbReference type="ARBA" id="ARBA00012438"/>
    </source>
</evidence>
<dbReference type="Gene3D" id="1.10.287.560">
    <property type="entry name" value="Histidine kinase CheA-like, homodimeric domain"/>
    <property type="match status" value="1"/>
</dbReference>
<dbReference type="InterPro" id="IPR005467">
    <property type="entry name" value="His_kinase_dom"/>
</dbReference>
<keyword evidence="6" id="KW-0902">Two-component regulatory system</keyword>
<dbReference type="InterPro" id="IPR036890">
    <property type="entry name" value="HATPase_C_sf"/>
</dbReference>
<dbReference type="PRINTS" id="PR00344">
    <property type="entry name" value="BCTRLSENSOR"/>
</dbReference>
<dbReference type="PANTHER" id="PTHR43395:SF1">
    <property type="entry name" value="CHEMOTAXIS PROTEIN CHEA"/>
    <property type="match status" value="1"/>
</dbReference>
<evidence type="ECO:0000313" key="12">
    <source>
        <dbReference type="EMBL" id="GAA3948244.1"/>
    </source>
</evidence>
<dbReference type="SUPFAM" id="SSF47384">
    <property type="entry name" value="Homodimeric domain of signal transducing histidine kinase"/>
    <property type="match status" value="1"/>
</dbReference>
<feature type="region of interest" description="Disordered" evidence="8">
    <location>
        <begin position="329"/>
        <end position="408"/>
    </location>
</feature>
<dbReference type="RefSeq" id="WP_344802799.1">
    <property type="nucleotide sequence ID" value="NZ_BAABBO010000001.1"/>
</dbReference>
<dbReference type="InterPro" id="IPR037006">
    <property type="entry name" value="CheA-like_homodim_sf"/>
</dbReference>
<feature type="region of interest" description="Disordered" evidence="8">
    <location>
        <begin position="226"/>
        <end position="310"/>
    </location>
</feature>
<evidence type="ECO:0000259" key="9">
    <source>
        <dbReference type="PROSITE" id="PS50109"/>
    </source>
</evidence>
<dbReference type="Gene3D" id="2.30.30.40">
    <property type="entry name" value="SH3 Domains"/>
    <property type="match status" value="1"/>
</dbReference>
<evidence type="ECO:0000256" key="3">
    <source>
        <dbReference type="ARBA" id="ARBA00022553"/>
    </source>
</evidence>
<keyword evidence="4" id="KW-0808">Transferase</keyword>
<dbReference type="PROSITE" id="PS50894">
    <property type="entry name" value="HPT"/>
    <property type="match status" value="1"/>
</dbReference>
<feature type="compositionally biased region" description="Low complexity" evidence="8">
    <location>
        <begin position="386"/>
        <end position="397"/>
    </location>
</feature>
<keyword evidence="13" id="KW-1185">Reference proteome</keyword>
<dbReference type="EC" id="2.7.13.3" evidence="2"/>
<comment type="caution">
    <text evidence="12">The sequence shown here is derived from an EMBL/GenBank/DDBJ whole genome shotgun (WGS) entry which is preliminary data.</text>
</comment>
<accession>A0ABP7NJ38</accession>
<dbReference type="SMART" id="SM01231">
    <property type="entry name" value="H-kinase_dim"/>
    <property type="match status" value="1"/>
</dbReference>
<dbReference type="CDD" id="cd00088">
    <property type="entry name" value="HPT"/>
    <property type="match status" value="1"/>
</dbReference>
<evidence type="ECO:0000256" key="7">
    <source>
        <dbReference type="PROSITE-ProRule" id="PRU00110"/>
    </source>
</evidence>
<dbReference type="Pfam" id="PF02895">
    <property type="entry name" value="H-kinase_dim"/>
    <property type="match status" value="1"/>
</dbReference>
<dbReference type="CDD" id="cd16916">
    <property type="entry name" value="HATPase_CheA-like"/>
    <property type="match status" value="1"/>
</dbReference>
<evidence type="ECO:0000256" key="8">
    <source>
        <dbReference type="SAM" id="MobiDB-lite"/>
    </source>
</evidence>
<keyword evidence="5" id="KW-0418">Kinase</keyword>
<gene>
    <name evidence="12" type="ORF">GCM10022278_04260</name>
</gene>
<evidence type="ECO:0000256" key="4">
    <source>
        <dbReference type="ARBA" id="ARBA00022679"/>
    </source>
</evidence>
<dbReference type="InterPro" id="IPR036641">
    <property type="entry name" value="HPT_dom_sf"/>
</dbReference>
<feature type="domain" description="Histidine kinase" evidence="9">
    <location>
        <begin position="445"/>
        <end position="656"/>
    </location>
</feature>
<dbReference type="SMART" id="SM00260">
    <property type="entry name" value="CheW"/>
    <property type="match status" value="1"/>
</dbReference>
<dbReference type="Pfam" id="PF01627">
    <property type="entry name" value="Hpt"/>
    <property type="match status" value="1"/>
</dbReference>
<dbReference type="Gene3D" id="1.20.120.160">
    <property type="entry name" value="HPT domain"/>
    <property type="match status" value="1"/>
</dbReference>
<protein>
    <recommendedName>
        <fullName evidence="2">histidine kinase</fullName>
        <ecNumber evidence="2">2.7.13.3</ecNumber>
    </recommendedName>
</protein>